<dbReference type="EMBL" id="FWXV01000004">
    <property type="protein sequence ID" value="SMD14992.1"/>
    <property type="molecule type" value="Genomic_DNA"/>
</dbReference>
<proteinExistence type="predicted"/>
<evidence type="ECO:0000313" key="2">
    <source>
        <dbReference type="Proteomes" id="UP000192674"/>
    </source>
</evidence>
<sequence>MSNALGWAETIRSEGVVREPYGERLTASVDIDDFAAVVAAVLVDGGHSGQSYRVTGPEALTPGEKVRAIAAALGEDVRFEELTPRTRTPSAEHGVPSSLTAARCRWRSDVFAR</sequence>
<dbReference type="InterPro" id="IPR036291">
    <property type="entry name" value="NAD(P)-bd_dom_sf"/>
</dbReference>
<evidence type="ECO:0000313" key="1">
    <source>
        <dbReference type="EMBL" id="SMD14992.1"/>
    </source>
</evidence>
<dbReference type="Gene3D" id="3.40.50.720">
    <property type="entry name" value="NAD(P)-binding Rossmann-like Domain"/>
    <property type="match status" value="1"/>
</dbReference>
<name>A0A1W2EZJ4_KIBAR</name>
<dbReference type="InterPro" id="IPR051604">
    <property type="entry name" value="Ergot_Alk_Oxidoreductase"/>
</dbReference>
<reference evidence="1 2" key="1">
    <citation type="submission" date="2017-04" db="EMBL/GenBank/DDBJ databases">
        <authorList>
            <person name="Afonso C.L."/>
            <person name="Miller P.J."/>
            <person name="Scott M.A."/>
            <person name="Spackman E."/>
            <person name="Goraichik I."/>
            <person name="Dimitrov K.M."/>
            <person name="Suarez D.L."/>
            <person name="Swayne D.E."/>
        </authorList>
    </citation>
    <scope>NUCLEOTIDE SEQUENCE [LARGE SCALE GENOMIC DNA]</scope>
    <source>
        <strain evidence="1 2">DSM 43828</strain>
    </source>
</reference>
<accession>A0A1W2EZJ4</accession>
<dbReference type="AlphaFoldDB" id="A0A1W2EZJ4"/>
<dbReference type="Proteomes" id="UP000192674">
    <property type="component" value="Unassembled WGS sequence"/>
</dbReference>
<dbReference type="PANTHER" id="PTHR43162:SF1">
    <property type="entry name" value="PRESTALK A DIFFERENTIATION PROTEIN A"/>
    <property type="match status" value="1"/>
</dbReference>
<organism evidence="1 2">
    <name type="scientific">Kibdelosporangium aridum</name>
    <dbReference type="NCBI Taxonomy" id="2030"/>
    <lineage>
        <taxon>Bacteria</taxon>
        <taxon>Bacillati</taxon>
        <taxon>Actinomycetota</taxon>
        <taxon>Actinomycetes</taxon>
        <taxon>Pseudonocardiales</taxon>
        <taxon>Pseudonocardiaceae</taxon>
        <taxon>Kibdelosporangium</taxon>
    </lineage>
</organism>
<dbReference type="PANTHER" id="PTHR43162">
    <property type="match status" value="1"/>
</dbReference>
<gene>
    <name evidence="1" type="ORF">SAMN05661093_05185</name>
</gene>
<keyword evidence="2" id="KW-1185">Reference proteome</keyword>
<protein>
    <submittedName>
        <fullName evidence="1">Uncharacterized protein</fullName>
    </submittedName>
</protein>
<dbReference type="SUPFAM" id="SSF51735">
    <property type="entry name" value="NAD(P)-binding Rossmann-fold domains"/>
    <property type="match status" value="1"/>
</dbReference>